<dbReference type="SUPFAM" id="SSF52047">
    <property type="entry name" value="RNI-like"/>
    <property type="match status" value="1"/>
</dbReference>
<accession>A0ABP0V3P1</accession>
<evidence type="ECO:0000259" key="1">
    <source>
        <dbReference type="Pfam" id="PF18511"/>
    </source>
</evidence>
<dbReference type="SUPFAM" id="SSF81383">
    <property type="entry name" value="F-box domain"/>
    <property type="match status" value="1"/>
</dbReference>
<dbReference type="InterPro" id="IPR032675">
    <property type="entry name" value="LRR_dom_sf"/>
</dbReference>
<protein>
    <recommendedName>
        <fullName evidence="5">F-box/LRR-repeat protein 2</fullName>
    </recommendedName>
</protein>
<dbReference type="InterPro" id="IPR036047">
    <property type="entry name" value="F-box-like_dom_sf"/>
</dbReference>
<dbReference type="PANTHER" id="PTHR16134">
    <property type="entry name" value="F-BOX/TPR REPEAT PROTEIN POF3"/>
    <property type="match status" value="1"/>
</dbReference>
<reference evidence="3" key="1">
    <citation type="submission" date="2024-02" db="EMBL/GenBank/DDBJ databases">
        <authorList>
            <consortium name="ELIXIR-Norway"/>
            <consortium name="Elixir Norway"/>
        </authorList>
    </citation>
    <scope>NUCLEOTIDE SEQUENCE</scope>
</reference>
<dbReference type="Gene3D" id="3.80.10.10">
    <property type="entry name" value="Ribonuclease Inhibitor"/>
    <property type="match status" value="1"/>
</dbReference>
<dbReference type="Pfam" id="PF18511">
    <property type="entry name" value="F-box_5"/>
    <property type="match status" value="1"/>
</dbReference>
<dbReference type="SMART" id="SM00367">
    <property type="entry name" value="LRR_CC"/>
    <property type="match status" value="6"/>
</dbReference>
<evidence type="ECO:0000313" key="3">
    <source>
        <dbReference type="EMBL" id="CAK9236718.1"/>
    </source>
</evidence>
<gene>
    <name evidence="3" type="ORF">CSSPTR1EN2_LOCUS23118</name>
</gene>
<evidence type="ECO:0000313" key="4">
    <source>
        <dbReference type="Proteomes" id="UP001497512"/>
    </source>
</evidence>
<dbReference type="InterPro" id="IPR006553">
    <property type="entry name" value="Leu-rich_rpt_Cys-con_subtyp"/>
</dbReference>
<proteinExistence type="predicted"/>
<evidence type="ECO:0000259" key="2">
    <source>
        <dbReference type="Pfam" id="PF18791"/>
    </source>
</evidence>
<dbReference type="InterPro" id="IPR041567">
    <property type="entry name" value="COI1_F-box"/>
</dbReference>
<dbReference type="Pfam" id="PF18791">
    <property type="entry name" value="Transp_inhibit"/>
    <property type="match status" value="1"/>
</dbReference>
<dbReference type="EMBL" id="OZ019901">
    <property type="protein sequence ID" value="CAK9236718.1"/>
    <property type="molecule type" value="Genomic_DNA"/>
</dbReference>
<dbReference type="PANTHER" id="PTHR16134:SF43">
    <property type="entry name" value="CORONATINE-INSENSITIVE PROTEIN 1"/>
    <property type="match status" value="1"/>
</dbReference>
<keyword evidence="4" id="KW-1185">Reference proteome</keyword>
<feature type="domain" description="COI1 F-box" evidence="1">
    <location>
        <begin position="13"/>
        <end position="49"/>
    </location>
</feature>
<organism evidence="3 4">
    <name type="scientific">Sphagnum troendelagicum</name>
    <dbReference type="NCBI Taxonomy" id="128251"/>
    <lineage>
        <taxon>Eukaryota</taxon>
        <taxon>Viridiplantae</taxon>
        <taxon>Streptophyta</taxon>
        <taxon>Embryophyta</taxon>
        <taxon>Bryophyta</taxon>
        <taxon>Sphagnophytina</taxon>
        <taxon>Sphagnopsida</taxon>
        <taxon>Sphagnales</taxon>
        <taxon>Sphagnaceae</taxon>
        <taxon>Sphagnum</taxon>
    </lineage>
</organism>
<evidence type="ECO:0008006" key="5">
    <source>
        <dbReference type="Google" id="ProtNLM"/>
    </source>
</evidence>
<dbReference type="InterPro" id="IPR041101">
    <property type="entry name" value="Transp_inhibit"/>
</dbReference>
<dbReference type="CDD" id="cd22159">
    <property type="entry name" value="F-box_AtTIR1-like"/>
    <property type="match status" value="1"/>
</dbReference>
<sequence length="575" mass="63232">MQPKEQHRVAVLSDENLSRIFEFVNNPQDRAAMSLVCRQWRRVDGMTRKDVTIANMYAIAPAALSRRFKRLECIMLKGKPRAAEYDLLLQDWGGYAEPWLKEFASAYACLKTLHLRRAEVRDADLHLLASAPFHASLQVLHLHKCSGFTTRGLLPISRFCRSLKVLSLEESTVIDEGGDWLHDLARNNSTLEVLDFAVLGLETVSIDDLALLVERCKSLVSLKVGEIDMSDLAQVLNKAPFLKELGTGSCSELGEEKNCMPVSINLSQHLTSLSGLWAMPDSGLQILQPVAANLKKLDLKFTLLSGRGYCELLSLCFALEDLQVRNVLGDEGLQVLGRTCKKLTRLRVEYDDAGYISHSGVVAIAQGCTELHYLTLYVSDITNAALAMVGQGCVHLTDCRIVLGTRVKNVADLPLDDGVKLLLKGCVNLTRFCIYLRQKGLTDQGLAHIGEYGHKLKWLMLGSAGESDVGLASLALGCQQLERLEVRDCPFGEAGFATAVVAMTSLKYLWVQGERVSESGGHLLALSRPCLHIEVSPAVSGLPGQLFAYYALTDLRTDGPPELKLVALRRLGGQC</sequence>
<dbReference type="Proteomes" id="UP001497512">
    <property type="component" value="Chromosome 9"/>
</dbReference>
<dbReference type="Gene3D" id="1.20.1280.50">
    <property type="match status" value="1"/>
</dbReference>
<feature type="domain" description="Transport inhibitor response 1" evidence="2">
    <location>
        <begin position="69"/>
        <end position="115"/>
    </location>
</feature>
<name>A0ABP0V3P1_9BRYO</name>